<dbReference type="EMBL" id="PKMF04000067">
    <property type="protein sequence ID" value="KAK7853256.1"/>
    <property type="molecule type" value="Genomic_DNA"/>
</dbReference>
<keyword evidence="3" id="KW-1185">Reference proteome</keyword>
<organism evidence="2 3">
    <name type="scientific">Quercus suber</name>
    <name type="common">Cork oak</name>
    <dbReference type="NCBI Taxonomy" id="58331"/>
    <lineage>
        <taxon>Eukaryota</taxon>
        <taxon>Viridiplantae</taxon>
        <taxon>Streptophyta</taxon>
        <taxon>Embryophyta</taxon>
        <taxon>Tracheophyta</taxon>
        <taxon>Spermatophyta</taxon>
        <taxon>Magnoliopsida</taxon>
        <taxon>eudicotyledons</taxon>
        <taxon>Gunneridae</taxon>
        <taxon>Pentapetalae</taxon>
        <taxon>rosids</taxon>
        <taxon>fabids</taxon>
        <taxon>Fagales</taxon>
        <taxon>Fagaceae</taxon>
        <taxon>Quercus</taxon>
    </lineage>
</organism>
<evidence type="ECO:0000256" key="1">
    <source>
        <dbReference type="SAM" id="MobiDB-lite"/>
    </source>
</evidence>
<protein>
    <submittedName>
        <fullName evidence="2">Uncharacterized protein</fullName>
    </submittedName>
</protein>
<comment type="caution">
    <text evidence="2">The sequence shown here is derived from an EMBL/GenBank/DDBJ whole genome shotgun (WGS) entry which is preliminary data.</text>
</comment>
<gene>
    <name evidence="2" type="ORF">CFP56_036413</name>
</gene>
<name>A0AAW0LQK5_QUESU</name>
<dbReference type="Proteomes" id="UP000237347">
    <property type="component" value="Unassembled WGS sequence"/>
</dbReference>
<evidence type="ECO:0000313" key="3">
    <source>
        <dbReference type="Proteomes" id="UP000237347"/>
    </source>
</evidence>
<sequence length="115" mass="13164">MKDLLHRNPMELISSERTSRPISSIKTPQRRSPHRNPTAPITHHQACKISFDVQQRRRSRIMEKSSNPKKKRRICMDFGFSIGVVFAGLSFGRRRLAEVGLLSRHGLAEGVCEEL</sequence>
<proteinExistence type="predicted"/>
<dbReference type="AlphaFoldDB" id="A0AAW0LQK5"/>
<feature type="region of interest" description="Disordered" evidence="1">
    <location>
        <begin position="1"/>
        <end position="44"/>
    </location>
</feature>
<accession>A0AAW0LQK5</accession>
<evidence type="ECO:0000313" key="2">
    <source>
        <dbReference type="EMBL" id="KAK7853256.1"/>
    </source>
</evidence>
<reference evidence="2 3" key="1">
    <citation type="journal article" date="2018" name="Sci. Data">
        <title>The draft genome sequence of cork oak.</title>
        <authorList>
            <person name="Ramos A.M."/>
            <person name="Usie A."/>
            <person name="Barbosa P."/>
            <person name="Barros P.M."/>
            <person name="Capote T."/>
            <person name="Chaves I."/>
            <person name="Simoes F."/>
            <person name="Abreu I."/>
            <person name="Carrasquinho I."/>
            <person name="Faro C."/>
            <person name="Guimaraes J.B."/>
            <person name="Mendonca D."/>
            <person name="Nobrega F."/>
            <person name="Rodrigues L."/>
            <person name="Saibo N.J.M."/>
            <person name="Varela M.C."/>
            <person name="Egas C."/>
            <person name="Matos J."/>
            <person name="Miguel C.M."/>
            <person name="Oliveira M.M."/>
            <person name="Ricardo C.P."/>
            <person name="Goncalves S."/>
        </authorList>
    </citation>
    <scope>NUCLEOTIDE SEQUENCE [LARGE SCALE GENOMIC DNA]</scope>
    <source>
        <strain evidence="3">cv. HL8</strain>
    </source>
</reference>